<reference evidence="1 2" key="1">
    <citation type="journal article" date="2021" name="Front. Genet.">
        <title>Chromosome-Level Genome Assembly Reveals Significant Gene Expansion in the Toll and IMD Signaling Pathways of Dendrolimus kikuchii.</title>
        <authorList>
            <person name="Zhou J."/>
            <person name="Wu P."/>
            <person name="Xiong Z."/>
            <person name="Liu N."/>
            <person name="Zhao N."/>
            <person name="Ji M."/>
            <person name="Qiu Y."/>
            <person name="Yang B."/>
        </authorList>
    </citation>
    <scope>NUCLEOTIDE SEQUENCE [LARGE SCALE GENOMIC DNA]</scope>
    <source>
        <strain evidence="1">Ann1</strain>
    </source>
</reference>
<sequence>MDIEPKEDSDLLSKTKRAERNGNLRHEENTGPPDGGIRAYFVVMGSFFTNGLVFGVINSYSVIYTVLEAKLRAQGVLNSESSASLVGSLTFGTTFILSPVSGVLTGILGLRMTAVLGGSIAVVGLFISSFNVHNVYVLYFTYGIMYGVGASLAYTPSLAILGHYFKTNLGKVNGLVTVGSSVFTVFMPALMEYIIKKHGLEWLFRILSLITIGIVLCGLLFKPVLGSGVVVEKPSRQKDGCAALFRSIINVEIYKNKKYLMWALSMPVALFGYFVPYVHIKKFMEENFVGVNYNLPLQSIAITSGIGRLTFGFLADRPGIDKILLQQISFYIIGSLTIILPFVQSFPLLIVIALAMGLFDGAFIALIGPIAFELCASAHAAQAIGCMLGMAATPICVGPAIGGYLYGIYQSYTLPFVLAGISPLVGATMMFLVRFFKSNRSQESISTVHVSLNSTFGNTFGVLQMSIGDGNRFSSSGPFACLLSSCNKK</sequence>
<gene>
    <name evidence="1" type="ORF">K1T71_001309</name>
</gene>
<dbReference type="Proteomes" id="UP000824533">
    <property type="component" value="Linkage Group LG02"/>
</dbReference>
<accession>A0ACC1DH82</accession>
<proteinExistence type="predicted"/>
<name>A0ACC1DH82_9NEOP</name>
<comment type="caution">
    <text evidence="1">The sequence shown here is derived from an EMBL/GenBank/DDBJ whole genome shotgun (WGS) entry which is preliminary data.</text>
</comment>
<dbReference type="EMBL" id="CM034388">
    <property type="protein sequence ID" value="KAJ0183333.1"/>
    <property type="molecule type" value="Genomic_DNA"/>
</dbReference>
<keyword evidence="2" id="KW-1185">Reference proteome</keyword>
<protein>
    <submittedName>
        <fullName evidence="1">Uncharacterized protein</fullName>
    </submittedName>
</protein>
<organism evidence="1 2">
    <name type="scientific">Dendrolimus kikuchii</name>
    <dbReference type="NCBI Taxonomy" id="765133"/>
    <lineage>
        <taxon>Eukaryota</taxon>
        <taxon>Metazoa</taxon>
        <taxon>Ecdysozoa</taxon>
        <taxon>Arthropoda</taxon>
        <taxon>Hexapoda</taxon>
        <taxon>Insecta</taxon>
        <taxon>Pterygota</taxon>
        <taxon>Neoptera</taxon>
        <taxon>Endopterygota</taxon>
        <taxon>Lepidoptera</taxon>
        <taxon>Glossata</taxon>
        <taxon>Ditrysia</taxon>
        <taxon>Bombycoidea</taxon>
        <taxon>Lasiocampidae</taxon>
        <taxon>Dendrolimus</taxon>
    </lineage>
</organism>
<evidence type="ECO:0000313" key="1">
    <source>
        <dbReference type="EMBL" id="KAJ0183333.1"/>
    </source>
</evidence>
<evidence type="ECO:0000313" key="2">
    <source>
        <dbReference type="Proteomes" id="UP000824533"/>
    </source>
</evidence>